<name>A0AAE0TAS5_9BIVA</name>
<keyword evidence="2" id="KW-1185">Reference proteome</keyword>
<organism evidence="1 2">
    <name type="scientific">Potamilus streckersoni</name>
    <dbReference type="NCBI Taxonomy" id="2493646"/>
    <lineage>
        <taxon>Eukaryota</taxon>
        <taxon>Metazoa</taxon>
        <taxon>Spiralia</taxon>
        <taxon>Lophotrochozoa</taxon>
        <taxon>Mollusca</taxon>
        <taxon>Bivalvia</taxon>
        <taxon>Autobranchia</taxon>
        <taxon>Heteroconchia</taxon>
        <taxon>Palaeoheterodonta</taxon>
        <taxon>Unionida</taxon>
        <taxon>Unionoidea</taxon>
        <taxon>Unionidae</taxon>
        <taxon>Ambleminae</taxon>
        <taxon>Lampsilini</taxon>
        <taxon>Potamilus</taxon>
    </lineage>
</organism>
<dbReference type="SMART" id="SM00028">
    <property type="entry name" value="TPR"/>
    <property type="match status" value="2"/>
</dbReference>
<dbReference type="AlphaFoldDB" id="A0AAE0TAS5"/>
<comment type="caution">
    <text evidence="1">The sequence shown here is derived from an EMBL/GenBank/DDBJ whole genome shotgun (WGS) entry which is preliminary data.</text>
</comment>
<proteinExistence type="predicted"/>
<dbReference type="InterPro" id="IPR011990">
    <property type="entry name" value="TPR-like_helical_dom_sf"/>
</dbReference>
<sequence length="184" mass="21026">MAHLYMGKTLLKMDQPTDAVISLEKAVALNRTHVKTRSLLGHTYYQMMRYEDAAAHLTVVVKTKPTLDYSLVTLGCHIIIWINLCRRELYLKMAKRFSRVTAKWMSCLKKQKAALPRCTVKQRKYDFETPFCLSEAVAFSVSVSAQSRKEAVTKFISLIKDRTRNACVALDDPDGSAYHQSQYP</sequence>
<reference evidence="1" key="3">
    <citation type="submission" date="2023-05" db="EMBL/GenBank/DDBJ databases">
        <authorList>
            <person name="Smith C.H."/>
        </authorList>
    </citation>
    <scope>NUCLEOTIDE SEQUENCE</scope>
    <source>
        <strain evidence="1">CHS0354</strain>
        <tissue evidence="1">Mantle</tissue>
    </source>
</reference>
<evidence type="ECO:0000313" key="1">
    <source>
        <dbReference type="EMBL" id="KAK3606924.1"/>
    </source>
</evidence>
<dbReference type="EMBL" id="JAEAOA010001141">
    <property type="protein sequence ID" value="KAK3606924.1"/>
    <property type="molecule type" value="Genomic_DNA"/>
</dbReference>
<reference evidence="1" key="2">
    <citation type="journal article" date="2021" name="Genome Biol. Evol.">
        <title>Developing a high-quality reference genome for a parasitic bivalve with doubly uniparental inheritance (Bivalvia: Unionida).</title>
        <authorList>
            <person name="Smith C.H."/>
        </authorList>
    </citation>
    <scope>NUCLEOTIDE SEQUENCE</scope>
    <source>
        <strain evidence="1">CHS0354</strain>
        <tissue evidence="1">Mantle</tissue>
    </source>
</reference>
<accession>A0AAE0TAS5</accession>
<dbReference type="InterPro" id="IPR019734">
    <property type="entry name" value="TPR_rpt"/>
</dbReference>
<dbReference type="Proteomes" id="UP001195483">
    <property type="component" value="Unassembled WGS sequence"/>
</dbReference>
<reference evidence="1" key="1">
    <citation type="journal article" date="2021" name="Genome Biol. Evol.">
        <title>A High-Quality Reference Genome for a Parasitic Bivalve with Doubly Uniparental Inheritance (Bivalvia: Unionida).</title>
        <authorList>
            <person name="Smith C.H."/>
        </authorList>
    </citation>
    <scope>NUCLEOTIDE SEQUENCE</scope>
    <source>
        <strain evidence="1">CHS0354</strain>
    </source>
</reference>
<dbReference type="SUPFAM" id="SSF48452">
    <property type="entry name" value="TPR-like"/>
    <property type="match status" value="1"/>
</dbReference>
<protein>
    <submittedName>
        <fullName evidence="1">Uncharacterized protein</fullName>
    </submittedName>
</protein>
<dbReference type="Gene3D" id="1.25.40.10">
    <property type="entry name" value="Tetratricopeptide repeat domain"/>
    <property type="match status" value="1"/>
</dbReference>
<evidence type="ECO:0000313" key="2">
    <source>
        <dbReference type="Proteomes" id="UP001195483"/>
    </source>
</evidence>
<gene>
    <name evidence="1" type="ORF">CHS0354_018520</name>
</gene>